<dbReference type="Proteomes" id="UP000256345">
    <property type="component" value="Unassembled WGS sequence"/>
</dbReference>
<keyword evidence="2" id="KW-1185">Reference proteome</keyword>
<name>A0ABX9JLM6_9BACT</name>
<sequence>MGAAGTLGLCLVDGDAKGLRSRHPLPAGRVFNNEGLLKELERGPLRRRHVHALELAIRGRGACLLQTRAFTPRQRTELRKAHAQQARLSAAPFARIFGG</sequence>
<organism evidence="1 2">
    <name type="scientific">Archangium gephyra</name>
    <dbReference type="NCBI Taxonomy" id="48"/>
    <lineage>
        <taxon>Bacteria</taxon>
        <taxon>Pseudomonadati</taxon>
        <taxon>Myxococcota</taxon>
        <taxon>Myxococcia</taxon>
        <taxon>Myxococcales</taxon>
        <taxon>Cystobacterineae</taxon>
        <taxon>Archangiaceae</taxon>
        <taxon>Archangium</taxon>
    </lineage>
</organism>
<dbReference type="EMBL" id="QUMU01000021">
    <property type="protein sequence ID" value="REG20484.1"/>
    <property type="molecule type" value="Genomic_DNA"/>
</dbReference>
<gene>
    <name evidence="1" type="ORF">ATI61_12149</name>
</gene>
<evidence type="ECO:0000313" key="2">
    <source>
        <dbReference type="Proteomes" id="UP000256345"/>
    </source>
</evidence>
<protein>
    <submittedName>
        <fullName evidence="1">Uncharacterized protein</fullName>
    </submittedName>
</protein>
<comment type="caution">
    <text evidence="1">The sequence shown here is derived from an EMBL/GenBank/DDBJ whole genome shotgun (WGS) entry which is preliminary data.</text>
</comment>
<reference evidence="1 2" key="1">
    <citation type="submission" date="2018-08" db="EMBL/GenBank/DDBJ databases">
        <title>Genomic Encyclopedia of Archaeal and Bacterial Type Strains, Phase II (KMG-II): from individual species to whole genera.</title>
        <authorList>
            <person name="Goeker M."/>
        </authorList>
    </citation>
    <scope>NUCLEOTIDE SEQUENCE [LARGE SCALE GENOMIC DNA]</scope>
    <source>
        <strain evidence="1 2">DSM 2261</strain>
    </source>
</reference>
<evidence type="ECO:0000313" key="1">
    <source>
        <dbReference type="EMBL" id="REG20484.1"/>
    </source>
</evidence>
<accession>A0ABX9JLM6</accession>
<proteinExistence type="predicted"/>